<dbReference type="NCBIfam" id="TIGR00154">
    <property type="entry name" value="ispE"/>
    <property type="match status" value="1"/>
</dbReference>
<evidence type="ECO:0000259" key="11">
    <source>
        <dbReference type="Pfam" id="PF00288"/>
    </source>
</evidence>
<feature type="domain" description="GHMP kinase C-terminal" evidence="12">
    <location>
        <begin position="210"/>
        <end position="256"/>
    </location>
</feature>
<dbReference type="PANTHER" id="PTHR43527:SF2">
    <property type="entry name" value="4-DIPHOSPHOCYTIDYL-2-C-METHYL-D-ERYTHRITOL KINASE, CHLOROPLASTIC"/>
    <property type="match status" value="1"/>
</dbReference>
<feature type="active site" evidence="10">
    <location>
        <position position="10"/>
    </location>
</feature>
<dbReference type="InterPro" id="IPR020568">
    <property type="entry name" value="Ribosomal_Su5_D2-typ_SF"/>
</dbReference>
<accession>A0ABU1GW61</accession>
<dbReference type="RefSeq" id="WP_251589488.1">
    <property type="nucleotide sequence ID" value="NZ_JAMLJI010000001.1"/>
</dbReference>
<keyword evidence="7 10" id="KW-0067">ATP-binding</keyword>
<keyword evidence="5 10" id="KW-0547">Nucleotide-binding</keyword>
<sequence>MSLTLPAPAKLNLMLHITGRRDDGYHLLQTVFQLLDYGDTLTFEAASGFELTLTPALEGVAEHDNLIIRAAELLRRHTGCAQGARISLEKRLPMGGGIGGGSSNAATTLLGLNALWQLDLSLETLAELGATLGADVPVFVRGRSAFAEGVGERLTAIDLPEVPYIVLHPGPQVSTKTVFGAPDLPRTTPMLSMDEALLRPDNDCEAIVCAHYPAIDDALAWLSTFGPARLTGTGGCVFCPLTSHEEADNILRRIQQERDARSDRQQWQAFIANGLNTSPLHIALNKVG</sequence>
<dbReference type="PIRSF" id="PIRSF010376">
    <property type="entry name" value="IspE"/>
    <property type="match status" value="1"/>
</dbReference>
<dbReference type="Gene3D" id="3.30.230.10">
    <property type="match status" value="1"/>
</dbReference>
<evidence type="ECO:0000256" key="3">
    <source>
        <dbReference type="ARBA" id="ARBA00017473"/>
    </source>
</evidence>
<dbReference type="Proteomes" id="UP001269375">
    <property type="component" value="Unassembled WGS sequence"/>
</dbReference>
<comment type="similarity">
    <text evidence="1 10">Belongs to the GHMP kinase family. IspE subfamily.</text>
</comment>
<evidence type="ECO:0000256" key="7">
    <source>
        <dbReference type="ARBA" id="ARBA00022840"/>
    </source>
</evidence>
<proteinExistence type="inferred from homology"/>
<evidence type="ECO:0000259" key="12">
    <source>
        <dbReference type="Pfam" id="PF08544"/>
    </source>
</evidence>
<protein>
    <recommendedName>
        <fullName evidence="3 10">4-diphosphocytidyl-2-C-methyl-D-erythritol kinase</fullName>
        <shortName evidence="10">CMK</shortName>
        <ecNumber evidence="2 10">2.7.1.148</ecNumber>
    </recommendedName>
    <alternativeName>
        <fullName evidence="9 10">4-(cytidine-5'-diphospho)-2-C-methyl-D-erythritol kinase</fullName>
    </alternativeName>
</protein>
<dbReference type="SUPFAM" id="SSF54211">
    <property type="entry name" value="Ribosomal protein S5 domain 2-like"/>
    <property type="match status" value="1"/>
</dbReference>
<dbReference type="EMBL" id="JARWAO010000003">
    <property type="protein sequence ID" value="MDR5895677.1"/>
    <property type="molecule type" value="Genomic_DNA"/>
</dbReference>
<name>A0ABU1GW61_9GAMM</name>
<evidence type="ECO:0000256" key="10">
    <source>
        <dbReference type="HAMAP-Rule" id="MF_00061"/>
    </source>
</evidence>
<comment type="caution">
    <text evidence="13">The sequence shown here is derived from an EMBL/GenBank/DDBJ whole genome shotgun (WGS) entry which is preliminary data.</text>
</comment>
<dbReference type="InterPro" id="IPR036554">
    <property type="entry name" value="GHMP_kinase_C_sf"/>
</dbReference>
<evidence type="ECO:0000256" key="2">
    <source>
        <dbReference type="ARBA" id="ARBA00012052"/>
    </source>
</evidence>
<feature type="domain" description="GHMP kinase N-terminal" evidence="11">
    <location>
        <begin position="65"/>
        <end position="142"/>
    </location>
</feature>
<comment type="pathway">
    <text evidence="10">Isoprenoid biosynthesis; isopentenyl diphosphate biosynthesis via DXP pathway; isopentenyl diphosphate from 1-deoxy-D-xylulose 5-phosphate: step 3/6.</text>
</comment>
<comment type="catalytic activity">
    <reaction evidence="10">
        <text>4-CDP-2-C-methyl-D-erythritol + ATP = 4-CDP-2-C-methyl-D-erythritol 2-phosphate + ADP + H(+)</text>
        <dbReference type="Rhea" id="RHEA:18437"/>
        <dbReference type="ChEBI" id="CHEBI:15378"/>
        <dbReference type="ChEBI" id="CHEBI:30616"/>
        <dbReference type="ChEBI" id="CHEBI:57823"/>
        <dbReference type="ChEBI" id="CHEBI:57919"/>
        <dbReference type="ChEBI" id="CHEBI:456216"/>
        <dbReference type="EC" id="2.7.1.148"/>
    </reaction>
</comment>
<gene>
    <name evidence="10 13" type="primary">ispE</name>
    <name evidence="13" type="ORF">QC825_06300</name>
</gene>
<evidence type="ECO:0000313" key="14">
    <source>
        <dbReference type="Proteomes" id="UP001269375"/>
    </source>
</evidence>
<organism evidence="13 14">
    <name type="scientific">Larsenimonas suaedae</name>
    <dbReference type="NCBI Taxonomy" id="1851019"/>
    <lineage>
        <taxon>Bacteria</taxon>
        <taxon>Pseudomonadati</taxon>
        <taxon>Pseudomonadota</taxon>
        <taxon>Gammaproteobacteria</taxon>
        <taxon>Oceanospirillales</taxon>
        <taxon>Halomonadaceae</taxon>
        <taxon>Larsenimonas</taxon>
    </lineage>
</organism>
<dbReference type="InterPro" id="IPR006204">
    <property type="entry name" value="GHMP_kinase_N_dom"/>
</dbReference>
<feature type="active site" evidence="10">
    <location>
        <position position="135"/>
    </location>
</feature>
<evidence type="ECO:0000256" key="4">
    <source>
        <dbReference type="ARBA" id="ARBA00022679"/>
    </source>
</evidence>
<feature type="binding site" evidence="10">
    <location>
        <begin position="93"/>
        <end position="103"/>
    </location>
    <ligand>
        <name>ATP</name>
        <dbReference type="ChEBI" id="CHEBI:30616"/>
    </ligand>
</feature>
<evidence type="ECO:0000256" key="5">
    <source>
        <dbReference type="ARBA" id="ARBA00022741"/>
    </source>
</evidence>
<dbReference type="Pfam" id="PF08544">
    <property type="entry name" value="GHMP_kinases_C"/>
    <property type="match status" value="1"/>
</dbReference>
<keyword evidence="14" id="KW-1185">Reference proteome</keyword>
<comment type="function">
    <text evidence="10">Catalyzes the phosphorylation of the position 2 hydroxy group of 4-diphosphocytidyl-2C-methyl-D-erythritol.</text>
</comment>
<keyword evidence="6 10" id="KW-0418">Kinase</keyword>
<evidence type="ECO:0000256" key="9">
    <source>
        <dbReference type="ARBA" id="ARBA00032554"/>
    </source>
</evidence>
<evidence type="ECO:0000256" key="6">
    <source>
        <dbReference type="ARBA" id="ARBA00022777"/>
    </source>
</evidence>
<dbReference type="Gene3D" id="3.30.70.890">
    <property type="entry name" value="GHMP kinase, C-terminal domain"/>
    <property type="match status" value="1"/>
</dbReference>
<evidence type="ECO:0000313" key="13">
    <source>
        <dbReference type="EMBL" id="MDR5895677.1"/>
    </source>
</evidence>
<dbReference type="Pfam" id="PF00288">
    <property type="entry name" value="GHMP_kinases_N"/>
    <property type="match status" value="1"/>
</dbReference>
<dbReference type="HAMAP" id="MF_00061">
    <property type="entry name" value="IspE"/>
    <property type="match status" value="1"/>
</dbReference>
<dbReference type="GO" id="GO:0050515">
    <property type="term" value="F:4-(cytidine 5'-diphospho)-2-C-methyl-D-erythritol kinase activity"/>
    <property type="evidence" value="ECO:0007669"/>
    <property type="project" value="UniProtKB-EC"/>
</dbReference>
<keyword evidence="4 10" id="KW-0808">Transferase</keyword>
<dbReference type="SUPFAM" id="SSF55060">
    <property type="entry name" value="GHMP Kinase, C-terminal domain"/>
    <property type="match status" value="1"/>
</dbReference>
<evidence type="ECO:0000256" key="8">
    <source>
        <dbReference type="ARBA" id="ARBA00023229"/>
    </source>
</evidence>
<dbReference type="InterPro" id="IPR014721">
    <property type="entry name" value="Ribsml_uS5_D2-typ_fold_subgr"/>
</dbReference>
<dbReference type="InterPro" id="IPR004424">
    <property type="entry name" value="IspE"/>
</dbReference>
<dbReference type="EC" id="2.7.1.148" evidence="2 10"/>
<keyword evidence="8 10" id="KW-0414">Isoprene biosynthesis</keyword>
<dbReference type="PANTHER" id="PTHR43527">
    <property type="entry name" value="4-DIPHOSPHOCYTIDYL-2-C-METHYL-D-ERYTHRITOL KINASE, CHLOROPLASTIC"/>
    <property type="match status" value="1"/>
</dbReference>
<evidence type="ECO:0000256" key="1">
    <source>
        <dbReference type="ARBA" id="ARBA00009684"/>
    </source>
</evidence>
<dbReference type="InterPro" id="IPR013750">
    <property type="entry name" value="GHMP_kinase_C_dom"/>
</dbReference>
<reference evidence="13 14" key="1">
    <citation type="submission" date="2023-04" db="EMBL/GenBank/DDBJ databases">
        <title>A long-awaited taxogenomic arrangement of the family Halomonadaceae.</title>
        <authorList>
            <person name="De La Haba R."/>
            <person name="Chuvochina M."/>
            <person name="Wittouck S."/>
            <person name="Arahal D.R."/>
            <person name="Sanchez-Porro C."/>
            <person name="Hugenholtz P."/>
            <person name="Ventosa A."/>
        </authorList>
    </citation>
    <scope>NUCLEOTIDE SEQUENCE [LARGE SCALE GENOMIC DNA]</scope>
    <source>
        <strain evidence="13 14">DSM 22428</strain>
    </source>
</reference>